<evidence type="ECO:0000256" key="4">
    <source>
        <dbReference type="ARBA" id="ARBA00022490"/>
    </source>
</evidence>
<evidence type="ECO:0000256" key="11">
    <source>
        <dbReference type="SAM" id="MobiDB-lite"/>
    </source>
</evidence>
<evidence type="ECO:0000256" key="6">
    <source>
        <dbReference type="ARBA" id="ARBA00022723"/>
    </source>
</evidence>
<evidence type="ECO:0000256" key="7">
    <source>
        <dbReference type="ARBA" id="ARBA00022777"/>
    </source>
</evidence>
<feature type="binding site" description="in other chain" evidence="10">
    <location>
        <begin position="184"/>
        <end position="186"/>
    </location>
    <ligand>
        <name>substrate</name>
        <note>ligand shared between dimeric partners</note>
    </ligand>
</feature>
<comment type="catalytic activity">
    <reaction evidence="10">
        <text>beta-D-fructose 6-phosphate + ATP = beta-D-fructose 1,6-bisphosphate + ADP + H(+)</text>
        <dbReference type="Rhea" id="RHEA:16109"/>
        <dbReference type="ChEBI" id="CHEBI:15378"/>
        <dbReference type="ChEBI" id="CHEBI:30616"/>
        <dbReference type="ChEBI" id="CHEBI:32966"/>
        <dbReference type="ChEBI" id="CHEBI:57634"/>
        <dbReference type="ChEBI" id="CHEBI:456216"/>
        <dbReference type="EC" id="2.7.1.11"/>
    </reaction>
</comment>
<dbReference type="InterPro" id="IPR012829">
    <property type="entry name" value="Phosphofructokinase_III"/>
</dbReference>
<dbReference type="UniPathway" id="UPA00109">
    <property type="reaction ID" value="UER00182"/>
</dbReference>
<dbReference type="GO" id="GO:0047334">
    <property type="term" value="F:diphosphate-fructose-6-phosphate 1-phosphotransferase activity"/>
    <property type="evidence" value="ECO:0007669"/>
    <property type="project" value="InterPro"/>
</dbReference>
<comment type="cofactor">
    <cofactor evidence="1 10">
        <name>Mg(2+)</name>
        <dbReference type="ChEBI" id="CHEBI:18420"/>
    </cofactor>
</comment>
<dbReference type="InterPro" id="IPR015912">
    <property type="entry name" value="Phosphofructokinase_CS"/>
</dbReference>
<dbReference type="FunFam" id="3.40.50.460:FF:000002">
    <property type="entry name" value="ATP-dependent 6-phosphofructokinase"/>
    <property type="match status" value="1"/>
</dbReference>
<feature type="binding site" evidence="10">
    <location>
        <begin position="117"/>
        <end position="120"/>
    </location>
    <ligand>
        <name>ATP</name>
        <dbReference type="ChEBI" id="CHEBI:30616"/>
    </ligand>
</feature>
<comment type="pathway">
    <text evidence="3 10">Carbohydrate degradation; glycolysis; D-glyceraldehyde 3-phosphate and glycerone phosphate from D-glucose: step 3/4.</text>
</comment>
<dbReference type="PANTHER" id="PTHR13697:SF52">
    <property type="entry name" value="ATP-DEPENDENT 6-PHOSPHOFRUCTOKINASE 3"/>
    <property type="match status" value="1"/>
</dbReference>
<evidence type="ECO:0000256" key="5">
    <source>
        <dbReference type="ARBA" id="ARBA00022679"/>
    </source>
</evidence>
<evidence type="ECO:0000313" key="13">
    <source>
        <dbReference type="EMBL" id="QDU39518.1"/>
    </source>
</evidence>
<dbReference type="PRINTS" id="PR00476">
    <property type="entry name" value="PHFRCTKINASE"/>
</dbReference>
<dbReference type="GO" id="GO:0005524">
    <property type="term" value="F:ATP binding"/>
    <property type="evidence" value="ECO:0007669"/>
    <property type="project" value="UniProtKB-KW"/>
</dbReference>
<evidence type="ECO:0000256" key="2">
    <source>
        <dbReference type="ARBA" id="ARBA00004496"/>
    </source>
</evidence>
<evidence type="ECO:0000259" key="12">
    <source>
        <dbReference type="Pfam" id="PF00365"/>
    </source>
</evidence>
<keyword evidence="14" id="KW-1185">Reference proteome</keyword>
<keyword evidence="7 10" id="KW-0418">Kinase</keyword>
<dbReference type="GO" id="GO:0016208">
    <property type="term" value="F:AMP binding"/>
    <property type="evidence" value="ECO:0007669"/>
    <property type="project" value="TreeGrafter"/>
</dbReference>
<evidence type="ECO:0000256" key="3">
    <source>
        <dbReference type="ARBA" id="ARBA00004679"/>
    </source>
</evidence>
<comment type="function">
    <text evidence="10">Catalyzes the phosphorylation of D-fructose 6-phosphate to fructose 1,6-bisphosphate by ATP, the first committing step of glycolysis.</text>
</comment>
<comment type="subunit">
    <text evidence="10">Homodimer or homotetramer.</text>
</comment>
<dbReference type="Proteomes" id="UP000320496">
    <property type="component" value="Chromosome"/>
</dbReference>
<feature type="binding site" evidence="10">
    <location>
        <position position="280"/>
    </location>
    <ligand>
        <name>substrate</name>
        <note>ligand shared between dimeric partners</note>
    </ligand>
</feature>
<dbReference type="Gene3D" id="3.40.50.450">
    <property type="match status" value="1"/>
</dbReference>
<feature type="binding site" description="in other chain" evidence="10">
    <location>
        <begin position="286"/>
        <end position="289"/>
    </location>
    <ligand>
        <name>substrate</name>
        <note>ligand shared between dimeric partners</note>
    </ligand>
</feature>
<dbReference type="InterPro" id="IPR000023">
    <property type="entry name" value="Phosphofructokinase_dom"/>
</dbReference>
<keyword evidence="4 10" id="KW-0963">Cytoplasm</keyword>
<comment type="caution">
    <text evidence="10">Lacks conserved residue(s) required for the propagation of feature annotation.</text>
</comment>
<proteinExistence type="inferred from homology"/>
<dbReference type="GO" id="GO:0048029">
    <property type="term" value="F:monosaccharide binding"/>
    <property type="evidence" value="ECO:0007669"/>
    <property type="project" value="TreeGrafter"/>
</dbReference>
<feature type="domain" description="Phosphofructokinase" evidence="12">
    <location>
        <begin position="6"/>
        <end position="311"/>
    </location>
</feature>
<evidence type="ECO:0000256" key="9">
    <source>
        <dbReference type="ARBA" id="ARBA00023152"/>
    </source>
</evidence>
<comment type="similarity">
    <text evidence="10">Belongs to the phosphofructokinase type A (PFKA) family. Mixed-substrate PFK group III subfamily.</text>
</comment>
<dbReference type="PROSITE" id="PS00433">
    <property type="entry name" value="PHOSPHOFRUCTOKINASE"/>
    <property type="match status" value="1"/>
</dbReference>
<feature type="binding site" evidence="10">
    <location>
        <position position="177"/>
    </location>
    <ligand>
        <name>substrate</name>
        <note>ligand shared between dimeric partners</note>
    </ligand>
</feature>
<dbReference type="GO" id="GO:0046872">
    <property type="term" value="F:metal ion binding"/>
    <property type="evidence" value="ECO:0007669"/>
    <property type="project" value="UniProtKB-KW"/>
</dbReference>
<evidence type="ECO:0000313" key="14">
    <source>
        <dbReference type="Proteomes" id="UP000320496"/>
    </source>
</evidence>
<organism evidence="13 14">
    <name type="scientific">Maioricimonas rarisocia</name>
    <dbReference type="NCBI Taxonomy" id="2528026"/>
    <lineage>
        <taxon>Bacteria</taxon>
        <taxon>Pseudomonadati</taxon>
        <taxon>Planctomycetota</taxon>
        <taxon>Planctomycetia</taxon>
        <taxon>Planctomycetales</taxon>
        <taxon>Planctomycetaceae</taxon>
        <taxon>Maioricimonas</taxon>
    </lineage>
</organism>
<evidence type="ECO:0000256" key="1">
    <source>
        <dbReference type="ARBA" id="ARBA00001946"/>
    </source>
</evidence>
<accession>A0A517ZAM8</accession>
<keyword evidence="10" id="KW-0547">Nucleotide-binding</keyword>
<dbReference type="HAMAP" id="MF_01976">
    <property type="entry name" value="Phosphofructokinase_III"/>
    <property type="match status" value="1"/>
</dbReference>
<dbReference type="InterPro" id="IPR035966">
    <property type="entry name" value="PKF_sf"/>
</dbReference>
<keyword evidence="6 10" id="KW-0479">Metal-binding</keyword>
<dbReference type="GO" id="GO:0005945">
    <property type="term" value="C:6-phosphofructokinase complex"/>
    <property type="evidence" value="ECO:0007669"/>
    <property type="project" value="TreeGrafter"/>
</dbReference>
<feature type="binding site" evidence="10">
    <location>
        <position position="14"/>
    </location>
    <ligand>
        <name>ATP</name>
        <dbReference type="ChEBI" id="CHEBI:30616"/>
    </ligand>
</feature>
<reference evidence="13 14" key="1">
    <citation type="submission" date="2019-02" db="EMBL/GenBank/DDBJ databases">
        <title>Deep-cultivation of Planctomycetes and their phenomic and genomic characterization uncovers novel biology.</title>
        <authorList>
            <person name="Wiegand S."/>
            <person name="Jogler M."/>
            <person name="Boedeker C."/>
            <person name="Pinto D."/>
            <person name="Vollmers J."/>
            <person name="Rivas-Marin E."/>
            <person name="Kohn T."/>
            <person name="Peeters S.H."/>
            <person name="Heuer A."/>
            <person name="Rast P."/>
            <person name="Oberbeckmann S."/>
            <person name="Bunk B."/>
            <person name="Jeske O."/>
            <person name="Meyerdierks A."/>
            <person name="Storesund J.E."/>
            <person name="Kallscheuer N."/>
            <person name="Luecker S."/>
            <person name="Lage O.M."/>
            <person name="Pohl T."/>
            <person name="Merkel B.J."/>
            <person name="Hornburger P."/>
            <person name="Mueller R.-W."/>
            <person name="Bruemmer F."/>
            <person name="Labrenz M."/>
            <person name="Spormann A.M."/>
            <person name="Op den Camp H."/>
            <person name="Overmann J."/>
            <person name="Amann R."/>
            <person name="Jetten M.S.M."/>
            <person name="Mascher T."/>
            <person name="Medema M.H."/>
            <person name="Devos D.P."/>
            <person name="Kaster A.-K."/>
            <person name="Ovreas L."/>
            <person name="Rohde M."/>
            <person name="Galperin M.Y."/>
            <person name="Jogler C."/>
        </authorList>
    </citation>
    <scope>NUCLEOTIDE SEQUENCE [LARGE SCALE GENOMIC DNA]</scope>
    <source>
        <strain evidence="13 14">Mal4</strain>
    </source>
</reference>
<feature type="binding site" evidence="10">
    <location>
        <position position="118"/>
    </location>
    <ligand>
        <name>Mg(2+)</name>
        <dbReference type="ChEBI" id="CHEBI:18420"/>
        <note>catalytic</note>
    </ligand>
</feature>
<keyword evidence="8 10" id="KW-0460">Magnesium</keyword>
<dbReference type="RefSeq" id="WP_145370695.1">
    <property type="nucleotide sequence ID" value="NZ_CP036275.1"/>
</dbReference>
<dbReference type="GO" id="GO:0003872">
    <property type="term" value="F:6-phosphofructokinase activity"/>
    <property type="evidence" value="ECO:0007669"/>
    <property type="project" value="UniProtKB-UniRule"/>
</dbReference>
<dbReference type="OrthoDB" id="9802503at2"/>
<dbReference type="Pfam" id="PF00365">
    <property type="entry name" value="PFK"/>
    <property type="match status" value="1"/>
</dbReference>
<dbReference type="KEGG" id="mri:Mal4_38630"/>
<dbReference type="NCBIfam" id="NF002872">
    <property type="entry name" value="PRK03202.1"/>
    <property type="match status" value="1"/>
</dbReference>
<sequence length="421" mass="44507">MAHTKRIGVLTSGGDCPGLNAVIRGVVKSAARLKCDVVGFRRGFEGLVDPVNYLPLDTRNTSGIINRGGTILGSTNKGRFAARVGVEDRLDLDPELLRGVERTLDQLNISGLICIGGDGSLAVAQQFHEFGIPVVGVPKTIDNDLSSTAFTFGFDSAVACATDAMDRLHTTAQSHDRIMVLEVMGRHAGWIGLHAGIAGGASVILIPEIPWTFENVCQKILDRENEGKRFSLIVVAEGAELPGGGMVTQRDGDGTGQAQLGGIGHMVAQELELRLRRETRVVVLGHLQRGGPPTNFDRVLATQFGAHALRLVLEEKFGQMVSYHPPSIESVSILDAVHQISRVTSDSSAVVAARALGVSFGQYPPGTSPFMKSHEQLDDANIESASAGGVSGRRPAAAVTGLRPPTHRTGSPGPAAGRRNS</sequence>
<keyword evidence="9 10" id="KW-0324">Glycolysis</keyword>
<dbReference type="GO" id="GO:0061621">
    <property type="term" value="P:canonical glycolysis"/>
    <property type="evidence" value="ECO:0007669"/>
    <property type="project" value="TreeGrafter"/>
</dbReference>
<evidence type="ECO:0000256" key="8">
    <source>
        <dbReference type="ARBA" id="ARBA00022842"/>
    </source>
</evidence>
<dbReference type="EC" id="2.7.1.11" evidence="10"/>
<dbReference type="GO" id="GO:0006002">
    <property type="term" value="P:fructose 6-phosphate metabolic process"/>
    <property type="evidence" value="ECO:0007669"/>
    <property type="project" value="InterPro"/>
</dbReference>
<dbReference type="GO" id="GO:0042802">
    <property type="term" value="F:identical protein binding"/>
    <property type="evidence" value="ECO:0007669"/>
    <property type="project" value="TreeGrafter"/>
</dbReference>
<evidence type="ECO:0000256" key="10">
    <source>
        <dbReference type="HAMAP-Rule" id="MF_01976"/>
    </source>
</evidence>
<feature type="active site" description="Proton acceptor" evidence="10">
    <location>
        <position position="142"/>
    </location>
</feature>
<gene>
    <name evidence="13" type="primary">pfkA_2</name>
    <name evidence="10" type="synonym">pfkA</name>
    <name evidence="13" type="ORF">Mal4_38630</name>
</gene>
<feature type="binding site" evidence="10">
    <location>
        <begin position="77"/>
        <end position="78"/>
    </location>
    <ligand>
        <name>ATP</name>
        <dbReference type="ChEBI" id="CHEBI:30616"/>
    </ligand>
</feature>
<dbReference type="EMBL" id="CP036275">
    <property type="protein sequence ID" value="QDU39518.1"/>
    <property type="molecule type" value="Genomic_DNA"/>
</dbReference>
<comment type="subcellular location">
    <subcellularLocation>
        <location evidence="2 10">Cytoplasm</location>
    </subcellularLocation>
</comment>
<dbReference type="SUPFAM" id="SSF53784">
    <property type="entry name" value="Phosphofructokinase"/>
    <property type="match status" value="1"/>
</dbReference>
<dbReference type="Gene3D" id="3.40.50.460">
    <property type="entry name" value="Phosphofructokinase domain"/>
    <property type="match status" value="1"/>
</dbReference>
<dbReference type="PANTHER" id="PTHR13697">
    <property type="entry name" value="PHOSPHOFRUCTOKINASE"/>
    <property type="match status" value="1"/>
</dbReference>
<feature type="binding site" description="in other chain" evidence="10">
    <location>
        <position position="237"/>
    </location>
    <ligand>
        <name>substrate</name>
        <note>ligand shared between dimeric partners</note>
    </ligand>
</feature>
<protein>
    <recommendedName>
        <fullName evidence="10">ATP-dependent 6-phosphofructokinase</fullName>
        <shortName evidence="10">ATP-PFK</shortName>
        <shortName evidence="10">Phosphofructokinase</shortName>
        <ecNumber evidence="10">2.7.1.11</ecNumber>
    </recommendedName>
    <alternativeName>
        <fullName evidence="10">Phosphohexokinase</fullName>
    </alternativeName>
</protein>
<dbReference type="GO" id="GO:0030388">
    <property type="term" value="P:fructose 1,6-bisphosphate metabolic process"/>
    <property type="evidence" value="ECO:0007669"/>
    <property type="project" value="TreeGrafter"/>
</dbReference>
<keyword evidence="5 10" id="KW-0808">Transferase</keyword>
<name>A0A517ZAM8_9PLAN</name>
<dbReference type="GO" id="GO:0070095">
    <property type="term" value="F:fructose-6-phosphate binding"/>
    <property type="evidence" value="ECO:0007669"/>
    <property type="project" value="TreeGrafter"/>
</dbReference>
<feature type="binding site" description="in other chain" evidence="10">
    <location>
        <begin position="140"/>
        <end position="142"/>
    </location>
    <ligand>
        <name>substrate</name>
        <note>ligand shared between dimeric partners</note>
    </ligand>
</feature>
<keyword evidence="10" id="KW-0067">ATP-binding</keyword>
<feature type="region of interest" description="Disordered" evidence="11">
    <location>
        <begin position="380"/>
        <end position="421"/>
    </location>
</feature>
<dbReference type="InterPro" id="IPR022953">
    <property type="entry name" value="ATP_PFK"/>
</dbReference>
<feature type="site" description="Important for substrate specificity; cannot use PPi as phosphoryl donor" evidence="10">
    <location>
        <position position="119"/>
    </location>
</feature>
<dbReference type="AlphaFoldDB" id="A0A517ZAM8"/>